<name>A0ABQ9I1N2_9NEOP</name>
<dbReference type="EMBL" id="JARBHB010000003">
    <property type="protein sequence ID" value="KAJ8890548.1"/>
    <property type="molecule type" value="Genomic_DNA"/>
</dbReference>
<sequence>MHTTPQKGCSSLENVHVKQFSIDMFYYLQKNAKRQKCFEVVSKKKHTESVVKYCYTIAVLHPLREQKCVKVTHVTEEQAANTKTSFQRLAAANGAIADKLRPDDDGLLSYARSSLMDGGKMPGLRRLDGGKTLGLWRLNGSKTSRIRQLAGGKMPSQRWLDVITMPGLLRGLPPNRRLGNYSWSLNNPSHPSVTRLSVGYNVARITDKLSGCMQGDIKIIHTSHDMFVSSWRDGFATVSWYNGPTTVTIKQPAHLESKYLVWTPLRSSYWEIPKKNSSLAASPGKIPTCENPLPRSHRELNPVRLCGKKRHTTPTAYLWLRVARPKRSPGDGTGCVYSMRPSYLASSPMTTAQRQGLRGPTTAAYGVHISRSAMHAE</sequence>
<organism evidence="1 2">
    <name type="scientific">Dryococelus australis</name>
    <dbReference type="NCBI Taxonomy" id="614101"/>
    <lineage>
        <taxon>Eukaryota</taxon>
        <taxon>Metazoa</taxon>
        <taxon>Ecdysozoa</taxon>
        <taxon>Arthropoda</taxon>
        <taxon>Hexapoda</taxon>
        <taxon>Insecta</taxon>
        <taxon>Pterygota</taxon>
        <taxon>Neoptera</taxon>
        <taxon>Polyneoptera</taxon>
        <taxon>Phasmatodea</taxon>
        <taxon>Verophasmatodea</taxon>
        <taxon>Anareolatae</taxon>
        <taxon>Phasmatidae</taxon>
        <taxon>Eurycanthinae</taxon>
        <taxon>Dryococelus</taxon>
    </lineage>
</organism>
<evidence type="ECO:0000313" key="1">
    <source>
        <dbReference type="EMBL" id="KAJ8890548.1"/>
    </source>
</evidence>
<reference evidence="1 2" key="1">
    <citation type="submission" date="2023-02" db="EMBL/GenBank/DDBJ databases">
        <title>LHISI_Scaffold_Assembly.</title>
        <authorList>
            <person name="Stuart O.P."/>
            <person name="Cleave R."/>
            <person name="Magrath M.J.L."/>
            <person name="Mikheyev A.S."/>
        </authorList>
    </citation>
    <scope>NUCLEOTIDE SEQUENCE [LARGE SCALE GENOMIC DNA]</scope>
    <source>
        <strain evidence="1">Daus_M_001</strain>
        <tissue evidence="1">Leg muscle</tissue>
    </source>
</reference>
<gene>
    <name evidence="1" type="ORF">PR048_010057</name>
</gene>
<dbReference type="Proteomes" id="UP001159363">
    <property type="component" value="Chromosome 3"/>
</dbReference>
<protein>
    <submittedName>
        <fullName evidence="1">Uncharacterized protein</fullName>
    </submittedName>
</protein>
<evidence type="ECO:0000313" key="2">
    <source>
        <dbReference type="Proteomes" id="UP001159363"/>
    </source>
</evidence>
<comment type="caution">
    <text evidence="1">The sequence shown here is derived from an EMBL/GenBank/DDBJ whole genome shotgun (WGS) entry which is preliminary data.</text>
</comment>
<accession>A0ABQ9I1N2</accession>
<keyword evidence="2" id="KW-1185">Reference proteome</keyword>
<proteinExistence type="predicted"/>